<accession>A0ABT2FF04</accession>
<evidence type="ECO:0000256" key="1">
    <source>
        <dbReference type="ARBA" id="ARBA00004651"/>
    </source>
</evidence>
<feature type="transmembrane region" description="Helical" evidence="9">
    <location>
        <begin position="199"/>
        <end position="219"/>
    </location>
</feature>
<evidence type="ECO:0000256" key="4">
    <source>
        <dbReference type="ARBA" id="ARBA00022475"/>
    </source>
</evidence>
<feature type="transmembrane region" description="Helical" evidence="9">
    <location>
        <begin position="349"/>
        <end position="370"/>
    </location>
</feature>
<feature type="transmembrane region" description="Helical" evidence="9">
    <location>
        <begin position="130"/>
        <end position="148"/>
    </location>
</feature>
<feature type="transmembrane region" description="Helical" evidence="9">
    <location>
        <begin position="322"/>
        <end position="343"/>
    </location>
</feature>
<feature type="transmembrane region" description="Helical" evidence="9">
    <location>
        <begin position="240"/>
        <end position="260"/>
    </location>
</feature>
<evidence type="ECO:0000313" key="10">
    <source>
        <dbReference type="EMBL" id="MCS4554857.1"/>
    </source>
</evidence>
<keyword evidence="3 9" id="KW-0813">Transport</keyword>
<dbReference type="NCBIfam" id="TIGR00796">
    <property type="entry name" value="livcs"/>
    <property type="match status" value="1"/>
</dbReference>
<comment type="similarity">
    <text evidence="2 9">Belongs to the branched chain amino acid transporter family.</text>
</comment>
<feature type="transmembrane region" description="Helical" evidence="9">
    <location>
        <begin position="77"/>
        <end position="96"/>
    </location>
</feature>
<dbReference type="Proteomes" id="UP001201549">
    <property type="component" value="Unassembled WGS sequence"/>
</dbReference>
<evidence type="ECO:0000256" key="3">
    <source>
        <dbReference type="ARBA" id="ARBA00022448"/>
    </source>
</evidence>
<feature type="transmembrane region" description="Helical" evidence="9">
    <location>
        <begin position="382"/>
        <end position="401"/>
    </location>
</feature>
<keyword evidence="4" id="KW-1003">Cell membrane</keyword>
<comment type="function">
    <text evidence="9">Component of the transport system for branched-chain amino acids.</text>
</comment>
<gene>
    <name evidence="10" type="primary">brnQ</name>
    <name evidence="10" type="ORF">L9G74_00210</name>
</gene>
<organism evidence="10 11">
    <name type="scientific">Shewanella electrica</name>
    <dbReference type="NCBI Taxonomy" id="515560"/>
    <lineage>
        <taxon>Bacteria</taxon>
        <taxon>Pseudomonadati</taxon>
        <taxon>Pseudomonadota</taxon>
        <taxon>Gammaproteobacteria</taxon>
        <taxon>Alteromonadales</taxon>
        <taxon>Shewanellaceae</taxon>
        <taxon>Shewanella</taxon>
    </lineage>
</organism>
<feature type="transmembrane region" description="Helical" evidence="9">
    <location>
        <begin position="286"/>
        <end position="310"/>
    </location>
</feature>
<dbReference type="PANTHER" id="PTHR30588">
    <property type="entry name" value="BRANCHED-CHAIN AMINO ACID TRANSPORT SYSTEM 2 CARRIER PROTEIN"/>
    <property type="match status" value="1"/>
</dbReference>
<evidence type="ECO:0000313" key="11">
    <source>
        <dbReference type="Proteomes" id="UP001201549"/>
    </source>
</evidence>
<evidence type="ECO:0000256" key="2">
    <source>
        <dbReference type="ARBA" id="ARBA00008540"/>
    </source>
</evidence>
<evidence type="ECO:0000256" key="9">
    <source>
        <dbReference type="RuleBase" id="RU362122"/>
    </source>
</evidence>
<feature type="transmembrane region" description="Helical" evidence="9">
    <location>
        <begin position="12"/>
        <end position="30"/>
    </location>
</feature>
<keyword evidence="6 9" id="KW-0029">Amino-acid transport</keyword>
<evidence type="ECO:0000256" key="6">
    <source>
        <dbReference type="ARBA" id="ARBA00022970"/>
    </source>
</evidence>
<dbReference type="Pfam" id="PF05525">
    <property type="entry name" value="Branch_AA_trans"/>
    <property type="match status" value="1"/>
</dbReference>
<proteinExistence type="inferred from homology"/>
<name>A0ABT2FF04_9GAMM</name>
<feature type="transmembrane region" description="Helical" evidence="9">
    <location>
        <begin position="42"/>
        <end position="65"/>
    </location>
</feature>
<keyword evidence="5 9" id="KW-0812">Transmembrane</keyword>
<dbReference type="PANTHER" id="PTHR30588:SF0">
    <property type="entry name" value="BRANCHED-CHAIN AMINO ACID PERMEASE BRNQ"/>
    <property type="match status" value="1"/>
</dbReference>
<comment type="caution">
    <text evidence="10">The sequence shown here is derived from an EMBL/GenBank/DDBJ whole genome shotgun (WGS) entry which is preliminary data.</text>
</comment>
<protein>
    <recommendedName>
        <fullName evidence="9">Branched-chain amino acid transport system carrier protein</fullName>
    </recommendedName>
</protein>
<keyword evidence="8 9" id="KW-0472">Membrane</keyword>
<comment type="subcellular location">
    <subcellularLocation>
        <location evidence="9">Cell inner membrane</location>
        <topology evidence="9">Multi-pass membrane protein</topology>
    </subcellularLocation>
    <subcellularLocation>
        <location evidence="1">Cell membrane</location>
        <topology evidence="1">Multi-pass membrane protein</topology>
    </subcellularLocation>
</comment>
<keyword evidence="7 9" id="KW-1133">Transmembrane helix</keyword>
<dbReference type="RefSeq" id="WP_238894141.1">
    <property type="nucleotide sequence ID" value="NZ_JAKOGG010000001.1"/>
</dbReference>
<keyword evidence="11" id="KW-1185">Reference proteome</keyword>
<feature type="transmembrane region" description="Helical" evidence="9">
    <location>
        <begin position="160"/>
        <end position="179"/>
    </location>
</feature>
<evidence type="ECO:0000256" key="8">
    <source>
        <dbReference type="ARBA" id="ARBA00023136"/>
    </source>
</evidence>
<evidence type="ECO:0000256" key="5">
    <source>
        <dbReference type="ARBA" id="ARBA00022692"/>
    </source>
</evidence>
<evidence type="ECO:0000256" key="7">
    <source>
        <dbReference type="ARBA" id="ARBA00022989"/>
    </source>
</evidence>
<feature type="transmembrane region" description="Helical" evidence="9">
    <location>
        <begin position="439"/>
        <end position="457"/>
    </location>
</feature>
<reference evidence="11" key="1">
    <citation type="submission" date="2023-07" db="EMBL/GenBank/DDBJ databases">
        <title>Shewanella mangrovi sp. nov., an acetaldehyde- degrading bacterium isolated from mangrove sediment.</title>
        <authorList>
            <person name="Liu Y."/>
        </authorList>
    </citation>
    <scope>NUCLEOTIDE SEQUENCE [LARGE SCALE GENOMIC DNA]</scope>
    <source>
        <strain evidence="11">C32</strain>
    </source>
</reference>
<dbReference type="InterPro" id="IPR004685">
    <property type="entry name" value="Brnchd-chn_aa_trnsp_Livcs"/>
</dbReference>
<dbReference type="EMBL" id="JAKOGG010000001">
    <property type="protein sequence ID" value="MCS4554857.1"/>
    <property type="molecule type" value="Genomic_DNA"/>
</dbReference>
<sequence>MQNKQLTAGDIIGLGFMAFAFFLGAGNLIFPPMAGFQAGDNTPYAMVGFLITAVGLPLAGLIAVAKAKGKVMRMLPPVAAMLLASAIYIIIGPAFAAPRAGLVAYDIGIKPFLENTTDIVHIGSLALNQAQLIFTMLFFGVVMLLALFPGQLMDSVGKVLTPLLIALLIGLAISVIIFASGTMPQPIEDYATHPLSKGIIDGYGTMDTLASLMFGMLIIDLLRKKGVDDVALQTRYLVRAAFIAAAGLAFVYISLFYLGATAGELGQGAKTGGQILTNYVNEYFGVYGNLALALVVGLACLTTAVGLVTSCSDFFSELLPGLSYRMLVVLLSVVCGVVANVGLSQLIAISIPVLMMVYPVAIALVLVTFLERFFRRPKLTHRVALLVALFFGIFDGLKVAAKTMKSFDVNDTSALSQAIVDFAAWVAPVMSKFPLYDQGMAWLVPTLVSVVICIIIGHNTRPATTHAQ</sequence>